<evidence type="ECO:0000313" key="3">
    <source>
        <dbReference type="EMBL" id="ACK73792.1"/>
    </source>
</evidence>
<reference evidence="4" key="1">
    <citation type="journal article" date="2011" name="MBio">
        <title>Novel metabolic attributes of the genus Cyanothece, comprising a group of unicellular nitrogen-fixing Cyanobacteria.</title>
        <authorList>
            <person name="Bandyopadhyay A."/>
            <person name="Elvitigala T."/>
            <person name="Welsh E."/>
            <person name="Stockel J."/>
            <person name="Liberton M."/>
            <person name="Min H."/>
            <person name="Sherman L.A."/>
            <person name="Pakrasi H.B."/>
        </authorList>
    </citation>
    <scope>NUCLEOTIDE SEQUENCE [LARGE SCALE GENOMIC DNA]</scope>
    <source>
        <strain evidence="4">PCC 7424</strain>
        <plasmid evidence="4">pP742401</plasmid>
    </source>
</reference>
<dbReference type="InterPro" id="IPR011989">
    <property type="entry name" value="ARM-like"/>
</dbReference>
<dbReference type="RefSeq" id="WP_012599693.1">
    <property type="nucleotide sequence ID" value="NC_011738.1"/>
</dbReference>
<geneLocation type="plasmid" evidence="3 4">
    <name>pP742401</name>
</geneLocation>
<dbReference type="SUPFAM" id="SSF48371">
    <property type="entry name" value="ARM repeat"/>
    <property type="match status" value="1"/>
</dbReference>
<dbReference type="eggNOG" id="COG1413">
    <property type="taxonomic scope" value="Bacteria"/>
</dbReference>
<dbReference type="Pfam" id="PF13646">
    <property type="entry name" value="HEAT_2"/>
    <property type="match status" value="1"/>
</dbReference>
<gene>
    <name evidence="3" type="ordered locus">PCC7424_5727</name>
</gene>
<keyword evidence="3" id="KW-0614">Plasmid</keyword>
<dbReference type="Gene3D" id="1.25.10.10">
    <property type="entry name" value="Leucine-rich Repeat Variant"/>
    <property type="match status" value="2"/>
</dbReference>
<evidence type="ECO:0000313" key="4">
    <source>
        <dbReference type="Proteomes" id="UP000002384"/>
    </source>
</evidence>
<organism evidence="3 4">
    <name type="scientific">Gloeothece citriformis (strain PCC 7424)</name>
    <name type="common">Cyanothece sp. (strain PCC 7424)</name>
    <dbReference type="NCBI Taxonomy" id="65393"/>
    <lineage>
        <taxon>Bacteria</taxon>
        <taxon>Bacillati</taxon>
        <taxon>Cyanobacteriota</taxon>
        <taxon>Cyanophyceae</taxon>
        <taxon>Oscillatoriophycideae</taxon>
        <taxon>Chroococcales</taxon>
        <taxon>Aphanothecaceae</taxon>
        <taxon>Gloeothece</taxon>
        <taxon>Gloeothece citriformis</taxon>
    </lineage>
</organism>
<dbReference type="KEGG" id="cyc:PCC7424_5727"/>
<accession>B7KLX0</accession>
<dbReference type="HOGENOM" id="CLU_101012_0_1_3"/>
<evidence type="ECO:0000256" key="1">
    <source>
        <dbReference type="ARBA" id="ARBA00022549"/>
    </source>
</evidence>
<dbReference type="PANTHER" id="PTHR12697">
    <property type="entry name" value="PBS LYASE HEAT-LIKE PROTEIN"/>
    <property type="match status" value="1"/>
</dbReference>
<dbReference type="AlphaFoldDB" id="B7KLX0"/>
<dbReference type="Proteomes" id="UP000002384">
    <property type="component" value="Plasmid pP742401"/>
</dbReference>
<proteinExistence type="predicted"/>
<keyword evidence="4" id="KW-1185">Reference proteome</keyword>
<sequence>MQLSQIEAYLANPDPMERLQAILELKNYEAEIAIPLLLSQMKEKEYLVRSFVAMGLGKQRTEEAFSALLQMMKFDRDPHVRAEAANSLSMFEQISLSHLVAAFYQDDHWLVRCSIIAALTELNCPQELLEVCTLGINGEELSVQEASIDALSLLAKTPKQEEVLAQILSKVNDPSWRVRVKVVRALSHFESSSAHSALQYLTKDVDHRVIEVALKHLG</sequence>
<name>B7KLX0_GLOC7</name>
<dbReference type="OrthoDB" id="423355at2"/>
<dbReference type="GO" id="GO:0030089">
    <property type="term" value="C:phycobilisome"/>
    <property type="evidence" value="ECO:0007669"/>
    <property type="project" value="UniProtKB-KW"/>
</dbReference>
<dbReference type="InterPro" id="IPR016024">
    <property type="entry name" value="ARM-type_fold"/>
</dbReference>
<keyword evidence="1" id="KW-0042">Antenna complex</keyword>
<dbReference type="GO" id="GO:0016491">
    <property type="term" value="F:oxidoreductase activity"/>
    <property type="evidence" value="ECO:0007669"/>
    <property type="project" value="TreeGrafter"/>
</dbReference>
<dbReference type="EMBL" id="CP001292">
    <property type="protein sequence ID" value="ACK73792.1"/>
    <property type="molecule type" value="Genomic_DNA"/>
</dbReference>
<dbReference type="PANTHER" id="PTHR12697:SF5">
    <property type="entry name" value="DEOXYHYPUSINE HYDROXYLASE"/>
    <property type="match status" value="1"/>
</dbReference>
<evidence type="ECO:0000256" key="2">
    <source>
        <dbReference type="ARBA" id="ARBA00022738"/>
    </source>
</evidence>
<keyword evidence="2" id="KW-0605">Phycobilisome</keyword>
<protein>
    <submittedName>
        <fullName evidence="3">Heat domain-containing protein</fullName>
    </submittedName>
</protein>